<gene>
    <name evidence="2" type="ORF">PGLA1383_LOCUS1874</name>
</gene>
<sequence length="150" mass="16686">MPSEGKKTPKLATFFDSEWCNLSLLGWALLCVCLYHSAHTSHTGTGLRLRASALIACIGCSPAPEALFGFRSPGATSLQTTIPDDCSPQSSKHNNHNKNNNNDNNNNNNDNNNSNNNNSHNHNNKRQQQQQEQQQQADETKDNKHRLQGY</sequence>
<protein>
    <submittedName>
        <fullName evidence="2">Uncharacterized protein</fullName>
    </submittedName>
</protein>
<organism evidence="2 3">
    <name type="scientific">Polarella glacialis</name>
    <name type="common">Dinoflagellate</name>
    <dbReference type="NCBI Taxonomy" id="89957"/>
    <lineage>
        <taxon>Eukaryota</taxon>
        <taxon>Sar</taxon>
        <taxon>Alveolata</taxon>
        <taxon>Dinophyceae</taxon>
        <taxon>Suessiales</taxon>
        <taxon>Suessiaceae</taxon>
        <taxon>Polarella</taxon>
    </lineage>
</organism>
<evidence type="ECO:0000313" key="3">
    <source>
        <dbReference type="Proteomes" id="UP000654075"/>
    </source>
</evidence>
<proteinExistence type="predicted"/>
<dbReference type="Proteomes" id="UP000654075">
    <property type="component" value="Unassembled WGS sequence"/>
</dbReference>
<feature type="region of interest" description="Disordered" evidence="1">
    <location>
        <begin position="78"/>
        <end position="150"/>
    </location>
</feature>
<evidence type="ECO:0000256" key="1">
    <source>
        <dbReference type="SAM" id="MobiDB-lite"/>
    </source>
</evidence>
<reference evidence="2" key="1">
    <citation type="submission" date="2021-02" db="EMBL/GenBank/DDBJ databases">
        <authorList>
            <person name="Dougan E. K."/>
            <person name="Rhodes N."/>
            <person name="Thang M."/>
            <person name="Chan C."/>
        </authorList>
    </citation>
    <scope>NUCLEOTIDE SEQUENCE</scope>
</reference>
<keyword evidence="3" id="KW-1185">Reference proteome</keyword>
<accession>A0A813DBA4</accession>
<dbReference type="AlphaFoldDB" id="A0A813DBA4"/>
<comment type="caution">
    <text evidence="2">The sequence shown here is derived from an EMBL/GenBank/DDBJ whole genome shotgun (WGS) entry which is preliminary data.</text>
</comment>
<evidence type="ECO:0000313" key="2">
    <source>
        <dbReference type="EMBL" id="CAE8582883.1"/>
    </source>
</evidence>
<feature type="compositionally biased region" description="Low complexity" evidence="1">
    <location>
        <begin position="97"/>
        <end position="136"/>
    </location>
</feature>
<dbReference type="EMBL" id="CAJNNV010000522">
    <property type="protein sequence ID" value="CAE8582883.1"/>
    <property type="molecule type" value="Genomic_DNA"/>
</dbReference>
<name>A0A813DBA4_POLGL</name>